<evidence type="ECO:0000256" key="6">
    <source>
        <dbReference type="HAMAP-Rule" id="MF_00479"/>
    </source>
</evidence>
<dbReference type="PIRSF" id="PIRSF006091">
    <property type="entry name" value="E_trnsport_RnfG"/>
    <property type="match status" value="1"/>
</dbReference>
<keyword evidence="6" id="KW-1278">Translocase</keyword>
<comment type="function">
    <text evidence="6">Part of a membrane-bound complex that couples electron transfer with translocation of ions across the membrane.</text>
</comment>
<dbReference type="SMART" id="SM00900">
    <property type="entry name" value="FMN_bind"/>
    <property type="match status" value="1"/>
</dbReference>
<evidence type="ECO:0000313" key="9">
    <source>
        <dbReference type="EMBL" id="MDC8015557.1"/>
    </source>
</evidence>
<evidence type="ECO:0000256" key="2">
    <source>
        <dbReference type="ARBA" id="ARBA00022553"/>
    </source>
</evidence>
<dbReference type="NCBIfam" id="TIGR01947">
    <property type="entry name" value="rnfG"/>
    <property type="match status" value="1"/>
</dbReference>
<dbReference type="PANTHER" id="PTHR36118:SF1">
    <property type="entry name" value="ION-TRANSLOCATING OXIDOREDUCTASE COMPLEX SUBUNIT G"/>
    <property type="match status" value="1"/>
</dbReference>
<dbReference type="PANTHER" id="PTHR36118">
    <property type="entry name" value="ION-TRANSLOCATING OXIDOREDUCTASE COMPLEX SUBUNIT G"/>
    <property type="match status" value="1"/>
</dbReference>
<evidence type="ECO:0000256" key="1">
    <source>
        <dbReference type="ARBA" id="ARBA00022448"/>
    </source>
</evidence>
<keyword evidence="6" id="KW-1133">Transmembrane helix</keyword>
<keyword evidence="10" id="KW-1185">Reference proteome</keyword>
<sequence length="197" mass="20749">MRSGVRALAVALPACAALLAIATWATHARIEREAHRHALALLASVLPPDAYDNDPLADRTAVTQPDAFGTREPANVLRGRLGGKPSAVVVDAVAQGYAGPIRLVVGVRYDGGVAGVRIVEHAETPGLGDAFATDGGAWLARFRDRGADARWAVKKDDGDFDQFAGATITPRAIVAAVRKAREYCTANRDALFAAPEK</sequence>
<organism evidence="9 10">
    <name type="scientific">Tahibacter soli</name>
    <dbReference type="NCBI Taxonomy" id="2983605"/>
    <lineage>
        <taxon>Bacteria</taxon>
        <taxon>Pseudomonadati</taxon>
        <taxon>Pseudomonadota</taxon>
        <taxon>Gammaproteobacteria</taxon>
        <taxon>Lysobacterales</taxon>
        <taxon>Rhodanobacteraceae</taxon>
        <taxon>Tahibacter</taxon>
    </lineage>
</organism>
<feature type="modified residue" description="FMN phosphoryl threonine" evidence="6">
    <location>
        <position position="167"/>
    </location>
</feature>
<comment type="similarity">
    <text evidence="6">Belongs to the RnfG family.</text>
</comment>
<accession>A0A9X3YPN4</accession>
<keyword evidence="6" id="KW-0472">Membrane</keyword>
<keyword evidence="7" id="KW-0732">Signal</keyword>
<evidence type="ECO:0000256" key="7">
    <source>
        <dbReference type="SAM" id="SignalP"/>
    </source>
</evidence>
<protein>
    <recommendedName>
        <fullName evidence="6">Ion-translocating oxidoreductase complex subunit G</fullName>
        <ecNumber evidence="6">7.-.-.-</ecNumber>
    </recommendedName>
    <alternativeName>
        <fullName evidence="6">Rnf electron transport complex subunit G</fullName>
    </alternativeName>
</protein>
<evidence type="ECO:0000313" key="10">
    <source>
        <dbReference type="Proteomes" id="UP001139971"/>
    </source>
</evidence>
<keyword evidence="5 6" id="KW-0249">Electron transport</keyword>
<dbReference type="GO" id="GO:0010181">
    <property type="term" value="F:FMN binding"/>
    <property type="evidence" value="ECO:0007669"/>
    <property type="project" value="InterPro"/>
</dbReference>
<feature type="chain" id="PRO_5040837839" description="Ion-translocating oxidoreductase complex subunit G" evidence="7">
    <location>
        <begin position="23"/>
        <end position="197"/>
    </location>
</feature>
<feature type="domain" description="FMN-binding" evidence="8">
    <location>
        <begin position="96"/>
        <end position="184"/>
    </location>
</feature>
<dbReference type="GO" id="GO:0005886">
    <property type="term" value="C:plasma membrane"/>
    <property type="evidence" value="ECO:0007669"/>
    <property type="project" value="UniProtKB-SubCell"/>
</dbReference>
<name>A0A9X3YPN4_9GAMM</name>
<dbReference type="InterPro" id="IPR010209">
    <property type="entry name" value="Ion_transpt_RnfG/RsxG"/>
</dbReference>
<comment type="subcellular location">
    <subcellularLocation>
        <location evidence="6">Cell inner membrane</location>
        <topology evidence="6">Single-pass membrane protein</topology>
    </subcellularLocation>
</comment>
<keyword evidence="6" id="KW-1003">Cell membrane</keyword>
<keyword evidence="1 6" id="KW-0813">Transport</keyword>
<evidence type="ECO:0000256" key="5">
    <source>
        <dbReference type="ARBA" id="ARBA00022982"/>
    </source>
</evidence>
<evidence type="ECO:0000256" key="3">
    <source>
        <dbReference type="ARBA" id="ARBA00022630"/>
    </source>
</evidence>
<proteinExistence type="inferred from homology"/>
<dbReference type="EC" id="7.-.-.-" evidence="6"/>
<dbReference type="Pfam" id="PF04205">
    <property type="entry name" value="FMN_bind"/>
    <property type="match status" value="1"/>
</dbReference>
<reference evidence="9" key="1">
    <citation type="submission" date="2023-02" db="EMBL/GenBank/DDBJ databases">
        <title>Tahibacter soli sp. nov. isolated from soil.</title>
        <authorList>
            <person name="Baek J.H."/>
            <person name="Lee J.K."/>
            <person name="Choi D.G."/>
            <person name="Jeon C.O."/>
        </authorList>
    </citation>
    <scope>NUCLEOTIDE SEQUENCE</scope>
    <source>
        <strain evidence="9">BL</strain>
    </source>
</reference>
<dbReference type="InterPro" id="IPR007329">
    <property type="entry name" value="FMN-bd"/>
</dbReference>
<keyword evidence="4 6" id="KW-0288">FMN</keyword>
<comment type="caution">
    <text evidence="9">The sequence shown here is derived from an EMBL/GenBank/DDBJ whole genome shotgun (WGS) entry which is preliminary data.</text>
</comment>
<dbReference type="HAMAP" id="MF_00479">
    <property type="entry name" value="RsxG_RnfG"/>
    <property type="match status" value="1"/>
</dbReference>
<dbReference type="AlphaFoldDB" id="A0A9X3YPN4"/>
<gene>
    <name evidence="6" type="primary">rnfG</name>
    <name evidence="9" type="ORF">OD750_023775</name>
</gene>
<dbReference type="GO" id="GO:0022900">
    <property type="term" value="P:electron transport chain"/>
    <property type="evidence" value="ECO:0007669"/>
    <property type="project" value="UniProtKB-UniRule"/>
</dbReference>
<dbReference type="Proteomes" id="UP001139971">
    <property type="component" value="Unassembled WGS sequence"/>
</dbReference>
<keyword evidence="6" id="KW-0812">Transmembrane</keyword>
<comment type="subunit">
    <text evidence="6">The complex is composed of six subunits: RnfA, RnfB, RnfC, RnfD, RnfE and RnfG.</text>
</comment>
<keyword evidence="6" id="KW-0997">Cell inner membrane</keyword>
<dbReference type="GO" id="GO:0009055">
    <property type="term" value="F:electron transfer activity"/>
    <property type="evidence" value="ECO:0007669"/>
    <property type="project" value="InterPro"/>
</dbReference>
<evidence type="ECO:0000259" key="8">
    <source>
        <dbReference type="SMART" id="SM00900"/>
    </source>
</evidence>
<dbReference type="EMBL" id="JAOVZO020000020">
    <property type="protein sequence ID" value="MDC8015557.1"/>
    <property type="molecule type" value="Genomic_DNA"/>
</dbReference>
<evidence type="ECO:0000256" key="4">
    <source>
        <dbReference type="ARBA" id="ARBA00022643"/>
    </source>
</evidence>
<keyword evidence="3 6" id="KW-0285">Flavoprotein</keyword>
<dbReference type="RefSeq" id="WP_263545185.1">
    <property type="nucleotide sequence ID" value="NZ_JAOVZO020000020.1"/>
</dbReference>
<feature type="signal peptide" evidence="7">
    <location>
        <begin position="1"/>
        <end position="22"/>
    </location>
</feature>
<keyword evidence="2 6" id="KW-0597">Phosphoprotein</keyword>
<comment type="cofactor">
    <cofactor evidence="6">
        <name>FMN</name>
        <dbReference type="ChEBI" id="CHEBI:58210"/>
    </cofactor>
</comment>